<dbReference type="PANTHER" id="PTHR38589">
    <property type="entry name" value="BLR0621 PROTEIN"/>
    <property type="match status" value="1"/>
</dbReference>
<evidence type="ECO:0000256" key="3">
    <source>
        <dbReference type="ARBA" id="ARBA00022679"/>
    </source>
</evidence>
<gene>
    <name evidence="9" type="ORF">DYS74_02390</name>
</gene>
<dbReference type="GO" id="GO:0071555">
    <property type="term" value="P:cell wall organization"/>
    <property type="evidence" value="ECO:0007669"/>
    <property type="project" value="UniProtKB-UniRule"/>
</dbReference>
<protein>
    <recommendedName>
        <fullName evidence="8">L,D-TPase catalytic domain-containing protein</fullName>
    </recommendedName>
</protein>
<organism evidence="9 10">
    <name type="scientific">Paenirhodobacter hankyongi</name>
    <dbReference type="NCBI Taxonomy" id="2294033"/>
    <lineage>
        <taxon>Bacteria</taxon>
        <taxon>Pseudomonadati</taxon>
        <taxon>Pseudomonadota</taxon>
        <taxon>Alphaproteobacteria</taxon>
        <taxon>Rhodobacterales</taxon>
        <taxon>Rhodobacter group</taxon>
        <taxon>Paenirhodobacter</taxon>
    </lineage>
</organism>
<proteinExistence type="inferred from homology"/>
<dbReference type="Pfam" id="PF03734">
    <property type="entry name" value="YkuD"/>
    <property type="match status" value="1"/>
</dbReference>
<evidence type="ECO:0000313" key="10">
    <source>
        <dbReference type="Proteomes" id="UP000279673"/>
    </source>
</evidence>
<evidence type="ECO:0000256" key="2">
    <source>
        <dbReference type="ARBA" id="ARBA00005992"/>
    </source>
</evidence>
<dbReference type="CDD" id="cd16913">
    <property type="entry name" value="YkuD_like"/>
    <property type="match status" value="1"/>
</dbReference>
<dbReference type="InterPro" id="IPR038063">
    <property type="entry name" value="Transpep_catalytic_dom"/>
</dbReference>
<reference evidence="9 10" key="1">
    <citation type="submission" date="2018-10" db="EMBL/GenBank/DDBJ databases">
        <title>Rhodobacter sp . BO-81.</title>
        <authorList>
            <person name="Im W.T."/>
        </authorList>
    </citation>
    <scope>NUCLEOTIDE SEQUENCE [LARGE SCALE GENOMIC DNA]</scope>
    <source>
        <strain evidence="9 10">BO-81</strain>
    </source>
</reference>
<dbReference type="GO" id="GO:0004180">
    <property type="term" value="F:carboxypeptidase activity"/>
    <property type="evidence" value="ECO:0007669"/>
    <property type="project" value="UniProtKB-ARBA"/>
</dbReference>
<evidence type="ECO:0000256" key="7">
    <source>
        <dbReference type="PROSITE-ProRule" id="PRU01373"/>
    </source>
</evidence>
<keyword evidence="3" id="KW-0808">Transferase</keyword>
<keyword evidence="6 7" id="KW-0961">Cell wall biogenesis/degradation</keyword>
<dbReference type="GO" id="GO:0008360">
    <property type="term" value="P:regulation of cell shape"/>
    <property type="evidence" value="ECO:0007669"/>
    <property type="project" value="UniProtKB-UniRule"/>
</dbReference>
<evidence type="ECO:0000256" key="4">
    <source>
        <dbReference type="ARBA" id="ARBA00022960"/>
    </source>
</evidence>
<comment type="pathway">
    <text evidence="1 7">Cell wall biogenesis; peptidoglycan biosynthesis.</text>
</comment>
<dbReference type="GO" id="GO:0009252">
    <property type="term" value="P:peptidoglycan biosynthetic process"/>
    <property type="evidence" value="ECO:0007669"/>
    <property type="project" value="UniProtKB-UniPathway"/>
</dbReference>
<keyword evidence="10" id="KW-1185">Reference proteome</keyword>
<evidence type="ECO:0000259" key="8">
    <source>
        <dbReference type="PROSITE" id="PS52029"/>
    </source>
</evidence>
<dbReference type="EMBL" id="RCHI01000002">
    <property type="protein sequence ID" value="RLL72504.1"/>
    <property type="molecule type" value="Genomic_DNA"/>
</dbReference>
<comment type="similarity">
    <text evidence="2">Belongs to the YkuD family.</text>
</comment>
<keyword evidence="4 7" id="KW-0133">Cell shape</keyword>
<dbReference type="PROSITE" id="PS52029">
    <property type="entry name" value="LD_TPASE"/>
    <property type="match status" value="1"/>
</dbReference>
<name>A0A421BW06_9RHOB</name>
<dbReference type="SUPFAM" id="SSF141523">
    <property type="entry name" value="L,D-transpeptidase catalytic domain-like"/>
    <property type="match status" value="1"/>
</dbReference>
<evidence type="ECO:0000256" key="6">
    <source>
        <dbReference type="ARBA" id="ARBA00023316"/>
    </source>
</evidence>
<dbReference type="AlphaFoldDB" id="A0A421BW06"/>
<dbReference type="InterPro" id="IPR005490">
    <property type="entry name" value="LD_TPept_cat_dom"/>
</dbReference>
<feature type="active site" description="Nucleophile" evidence="7">
    <location>
        <position position="135"/>
    </location>
</feature>
<dbReference type="Proteomes" id="UP000279673">
    <property type="component" value="Unassembled WGS sequence"/>
</dbReference>
<dbReference type="UniPathway" id="UPA00219"/>
<evidence type="ECO:0000256" key="1">
    <source>
        <dbReference type="ARBA" id="ARBA00004752"/>
    </source>
</evidence>
<dbReference type="PANTHER" id="PTHR38589:SF1">
    <property type="entry name" value="BLR0621 PROTEIN"/>
    <property type="match status" value="1"/>
</dbReference>
<accession>A0A421BW06</accession>
<feature type="active site" description="Proton donor/acceptor" evidence="7">
    <location>
        <position position="123"/>
    </location>
</feature>
<evidence type="ECO:0000256" key="5">
    <source>
        <dbReference type="ARBA" id="ARBA00022984"/>
    </source>
</evidence>
<evidence type="ECO:0000313" key="9">
    <source>
        <dbReference type="EMBL" id="RLL72504.1"/>
    </source>
</evidence>
<sequence>MRLTPRGLLAHGRCMPVEIGRGGLSCTKREGDGATPVGRLRIVGMLYRADRVKRPGRWAKPIGPGDLWCDAPTHPAYNQPVRGPFAASHERLARPDPLYDIVLITDWNYPDAQPGRGSAIFVHQRRRPGFPTAGCLALRRADLIRLARSLRPGTEIVIPDLACFHLGKNTSGSGAAPRNARPARDKA</sequence>
<keyword evidence="5 7" id="KW-0573">Peptidoglycan synthesis</keyword>
<comment type="caution">
    <text evidence="9">The sequence shown here is derived from an EMBL/GenBank/DDBJ whole genome shotgun (WGS) entry which is preliminary data.</text>
</comment>
<dbReference type="GO" id="GO:0016740">
    <property type="term" value="F:transferase activity"/>
    <property type="evidence" value="ECO:0007669"/>
    <property type="project" value="UniProtKB-KW"/>
</dbReference>
<feature type="domain" description="L,D-TPase catalytic" evidence="8">
    <location>
        <begin position="1"/>
        <end position="159"/>
    </location>
</feature>